<dbReference type="RefSeq" id="WP_108831563.1">
    <property type="nucleotide sequence ID" value="NZ_JAOQJD010000004.1"/>
</dbReference>
<dbReference type="Pfam" id="PF01361">
    <property type="entry name" value="Tautomerase"/>
    <property type="match status" value="1"/>
</dbReference>
<dbReference type="NCBIfam" id="NF002571">
    <property type="entry name" value="PRK02220.1"/>
    <property type="match status" value="1"/>
</dbReference>
<reference evidence="3 4" key="1">
    <citation type="submission" date="2024-04" db="EMBL/GenBank/DDBJ databases">
        <title>Human intestinal bacterial collection.</title>
        <authorList>
            <person name="Pauvert C."/>
            <person name="Hitch T.C.A."/>
            <person name="Clavel T."/>
        </authorList>
    </citation>
    <scope>NUCLEOTIDE SEQUENCE [LARGE SCALE GENOMIC DNA]</scope>
    <source>
        <strain evidence="3 4">CLA-SR-H026</strain>
    </source>
</reference>
<evidence type="ECO:0000259" key="2">
    <source>
        <dbReference type="Pfam" id="PF01361"/>
    </source>
</evidence>
<evidence type="ECO:0000313" key="4">
    <source>
        <dbReference type="Proteomes" id="UP001481872"/>
    </source>
</evidence>
<gene>
    <name evidence="3" type="ORF">AAA081_08880</name>
</gene>
<dbReference type="Gene3D" id="3.30.429.10">
    <property type="entry name" value="Macrophage Migration Inhibitory Factor"/>
    <property type="match status" value="1"/>
</dbReference>
<dbReference type="InterPro" id="IPR004370">
    <property type="entry name" value="4-OT-like_dom"/>
</dbReference>
<dbReference type="GO" id="GO:0016853">
    <property type="term" value="F:isomerase activity"/>
    <property type="evidence" value="ECO:0007669"/>
    <property type="project" value="UniProtKB-KW"/>
</dbReference>
<accession>A0ABV1J890</accession>
<sequence length="56" mass="6555">MPIVHVELIEGRSDEVKAKIAKEITDTIHELADTPREHVHVVFQDMKRNDYYNEGH</sequence>
<name>A0ABV1J890_9FIRM</name>
<protein>
    <submittedName>
        <fullName evidence="3">2-hydroxymuconate tautomerase</fullName>
        <ecNumber evidence="3">5.3.2.6</ecNumber>
    </submittedName>
</protein>
<keyword evidence="4" id="KW-1185">Reference proteome</keyword>
<evidence type="ECO:0000256" key="1">
    <source>
        <dbReference type="ARBA" id="ARBA00023235"/>
    </source>
</evidence>
<dbReference type="SUPFAM" id="SSF55331">
    <property type="entry name" value="Tautomerase/MIF"/>
    <property type="match status" value="1"/>
</dbReference>
<keyword evidence="1 3" id="KW-0413">Isomerase</keyword>
<comment type="caution">
    <text evidence="3">The sequence shown here is derived from an EMBL/GenBank/DDBJ whole genome shotgun (WGS) entry which is preliminary data.</text>
</comment>
<dbReference type="EMBL" id="JBBNPS010000044">
    <property type="protein sequence ID" value="MEQ3354403.1"/>
    <property type="molecule type" value="Genomic_DNA"/>
</dbReference>
<dbReference type="Proteomes" id="UP001481872">
    <property type="component" value="Unassembled WGS sequence"/>
</dbReference>
<proteinExistence type="predicted"/>
<evidence type="ECO:0000313" key="3">
    <source>
        <dbReference type="EMBL" id="MEQ3354403.1"/>
    </source>
</evidence>
<dbReference type="EC" id="5.3.2.6" evidence="3"/>
<feature type="domain" description="4-oxalocrotonate tautomerase-like" evidence="2">
    <location>
        <begin position="2"/>
        <end position="56"/>
    </location>
</feature>
<dbReference type="InterPro" id="IPR014347">
    <property type="entry name" value="Tautomerase/MIF_sf"/>
</dbReference>
<organism evidence="3 4">
    <name type="scientific">Aedoeadaptatus acetigenes</name>
    <dbReference type="NCBI Taxonomy" id="2981723"/>
    <lineage>
        <taxon>Bacteria</taxon>
        <taxon>Bacillati</taxon>
        <taxon>Bacillota</taxon>
        <taxon>Tissierellia</taxon>
        <taxon>Tissierellales</taxon>
        <taxon>Peptoniphilaceae</taxon>
        <taxon>Aedoeadaptatus</taxon>
    </lineage>
</organism>